<comment type="caution">
    <text evidence="2">The sequence shown here is derived from an EMBL/GenBank/DDBJ whole genome shotgun (WGS) entry which is preliminary data.</text>
</comment>
<evidence type="ECO:0000313" key="2">
    <source>
        <dbReference type="EMBL" id="PHQ34395.1"/>
    </source>
</evidence>
<dbReference type="RefSeq" id="WP_099261540.1">
    <property type="nucleotide sequence ID" value="NZ_NIZW01000011.1"/>
</dbReference>
<proteinExistence type="predicted"/>
<protein>
    <submittedName>
        <fullName evidence="2">Uncharacterized protein</fullName>
    </submittedName>
</protein>
<dbReference type="EMBL" id="NIZW01000011">
    <property type="protein sequence ID" value="PHQ34395.1"/>
    <property type="molecule type" value="Genomic_DNA"/>
</dbReference>
<evidence type="ECO:0000313" key="3">
    <source>
        <dbReference type="Proteomes" id="UP000225740"/>
    </source>
</evidence>
<evidence type="ECO:0000256" key="1">
    <source>
        <dbReference type="SAM" id="Phobius"/>
    </source>
</evidence>
<organism evidence="2 3">
    <name type="scientific">Rhodopirellula bahusiensis</name>
    <dbReference type="NCBI Taxonomy" id="2014065"/>
    <lineage>
        <taxon>Bacteria</taxon>
        <taxon>Pseudomonadati</taxon>
        <taxon>Planctomycetota</taxon>
        <taxon>Planctomycetia</taxon>
        <taxon>Pirellulales</taxon>
        <taxon>Pirellulaceae</taxon>
        <taxon>Rhodopirellula</taxon>
    </lineage>
</organism>
<keyword evidence="1" id="KW-0812">Transmembrane</keyword>
<feature type="transmembrane region" description="Helical" evidence="1">
    <location>
        <begin position="57"/>
        <end position="74"/>
    </location>
</feature>
<dbReference type="AlphaFoldDB" id="A0A2G1W5U4"/>
<gene>
    <name evidence="2" type="ORF">CEE69_15385</name>
</gene>
<name>A0A2G1W5U4_9BACT</name>
<sequence length="75" mass="8506">MHIKMVSNNTLQTIANSTNVAPSRLDARRDATRQGRAGACETQTSLRRRDFRDVRLCFGRATVAAFGWIMEWAYS</sequence>
<reference evidence="2 3" key="1">
    <citation type="submission" date="2017-06" db="EMBL/GenBank/DDBJ databases">
        <title>Description of Rhodopirellula bahusiensis sp. nov.</title>
        <authorList>
            <person name="Kizina J."/>
            <person name="Harder J."/>
        </authorList>
    </citation>
    <scope>NUCLEOTIDE SEQUENCE [LARGE SCALE GENOMIC DNA]</scope>
    <source>
        <strain evidence="2 3">SWK21</strain>
    </source>
</reference>
<dbReference type="Proteomes" id="UP000225740">
    <property type="component" value="Unassembled WGS sequence"/>
</dbReference>
<dbReference type="GeneID" id="90609458"/>
<accession>A0A2G1W5U4</accession>
<keyword evidence="1" id="KW-1133">Transmembrane helix</keyword>
<keyword evidence="3" id="KW-1185">Reference proteome</keyword>
<keyword evidence="1" id="KW-0472">Membrane</keyword>